<name>A0AAV3U8M5_9ALTE</name>
<protein>
    <submittedName>
        <fullName evidence="1">Uncharacterized protein</fullName>
    </submittedName>
</protein>
<reference evidence="2" key="1">
    <citation type="journal article" date="2019" name="Int. J. Syst. Evol. Microbiol.">
        <title>The Global Catalogue of Microorganisms (GCM) 10K type strain sequencing project: providing services to taxonomists for standard genome sequencing and annotation.</title>
        <authorList>
            <consortium name="The Broad Institute Genomics Platform"/>
            <consortium name="The Broad Institute Genome Sequencing Center for Infectious Disease"/>
            <person name="Wu L."/>
            <person name="Ma J."/>
        </authorList>
    </citation>
    <scope>NUCLEOTIDE SEQUENCE [LARGE SCALE GENOMIC DNA]</scope>
    <source>
        <strain evidence="2">JCM 19134</strain>
    </source>
</reference>
<keyword evidence="2" id="KW-1185">Reference proteome</keyword>
<accession>A0AAV3U8M5</accession>
<proteinExistence type="predicted"/>
<comment type="caution">
    <text evidence="1">The sequence shown here is derived from an EMBL/GenBank/DDBJ whole genome shotgun (WGS) entry which is preliminary data.</text>
</comment>
<evidence type="ECO:0000313" key="2">
    <source>
        <dbReference type="Proteomes" id="UP001409585"/>
    </source>
</evidence>
<sequence length="66" mass="7656">MNMEGIERCLDEKLLQSLFAYPMVFMPFANYSFKEPLWPGVSQIYPSLMVVFILAAYPSHDVFGFQ</sequence>
<dbReference type="Proteomes" id="UP001409585">
    <property type="component" value="Unassembled WGS sequence"/>
</dbReference>
<dbReference type="EMBL" id="BAABLX010000078">
    <property type="protein sequence ID" value="GAA4959416.1"/>
    <property type="molecule type" value="Genomic_DNA"/>
</dbReference>
<evidence type="ECO:0000313" key="1">
    <source>
        <dbReference type="EMBL" id="GAA4959416.1"/>
    </source>
</evidence>
<dbReference type="AlphaFoldDB" id="A0AAV3U8M5"/>
<gene>
    <name evidence="1" type="ORF">GCM10025791_45500</name>
</gene>
<organism evidence="1 2">
    <name type="scientific">Halioxenophilus aromaticivorans</name>
    <dbReference type="NCBI Taxonomy" id="1306992"/>
    <lineage>
        <taxon>Bacteria</taxon>
        <taxon>Pseudomonadati</taxon>
        <taxon>Pseudomonadota</taxon>
        <taxon>Gammaproteobacteria</taxon>
        <taxon>Alteromonadales</taxon>
        <taxon>Alteromonadaceae</taxon>
        <taxon>Halioxenophilus</taxon>
    </lineage>
</organism>